<evidence type="ECO:0000313" key="3">
    <source>
        <dbReference type="Proteomes" id="UP000717696"/>
    </source>
</evidence>
<dbReference type="EMBL" id="JAGMUU010000006">
    <property type="protein sequence ID" value="KAH7150433.1"/>
    <property type="molecule type" value="Genomic_DNA"/>
</dbReference>
<dbReference type="OrthoDB" id="3233795at2759"/>
<keyword evidence="1" id="KW-0732">Signal</keyword>
<evidence type="ECO:0000313" key="2">
    <source>
        <dbReference type="EMBL" id="KAH7150433.1"/>
    </source>
</evidence>
<evidence type="ECO:0000256" key="1">
    <source>
        <dbReference type="SAM" id="SignalP"/>
    </source>
</evidence>
<gene>
    <name evidence="2" type="ORF">B0J13DRAFT_606088</name>
</gene>
<dbReference type="Proteomes" id="UP000717696">
    <property type="component" value="Unassembled WGS sequence"/>
</dbReference>
<organism evidence="2 3">
    <name type="scientific">Dactylonectria estremocensis</name>
    <dbReference type="NCBI Taxonomy" id="1079267"/>
    <lineage>
        <taxon>Eukaryota</taxon>
        <taxon>Fungi</taxon>
        <taxon>Dikarya</taxon>
        <taxon>Ascomycota</taxon>
        <taxon>Pezizomycotina</taxon>
        <taxon>Sordariomycetes</taxon>
        <taxon>Hypocreomycetidae</taxon>
        <taxon>Hypocreales</taxon>
        <taxon>Nectriaceae</taxon>
        <taxon>Dactylonectria</taxon>
    </lineage>
</organism>
<protein>
    <recommendedName>
        <fullName evidence="4">Alginate lyase 2 domain-containing protein</fullName>
    </recommendedName>
</protein>
<feature type="signal peptide" evidence="1">
    <location>
        <begin position="1"/>
        <end position="15"/>
    </location>
</feature>
<accession>A0A9P9F3D7</accession>
<keyword evidence="3" id="KW-1185">Reference proteome</keyword>
<dbReference type="AlphaFoldDB" id="A0A9P9F3D7"/>
<comment type="caution">
    <text evidence="2">The sequence shown here is derived from an EMBL/GenBank/DDBJ whole genome shotgun (WGS) entry which is preliminary data.</text>
</comment>
<evidence type="ECO:0008006" key="4">
    <source>
        <dbReference type="Google" id="ProtNLM"/>
    </source>
</evidence>
<name>A0A9P9F3D7_9HYPO</name>
<reference evidence="2" key="1">
    <citation type="journal article" date="2021" name="Nat. Commun.">
        <title>Genetic determinants of endophytism in the Arabidopsis root mycobiome.</title>
        <authorList>
            <person name="Mesny F."/>
            <person name="Miyauchi S."/>
            <person name="Thiergart T."/>
            <person name="Pickel B."/>
            <person name="Atanasova L."/>
            <person name="Karlsson M."/>
            <person name="Huettel B."/>
            <person name="Barry K.W."/>
            <person name="Haridas S."/>
            <person name="Chen C."/>
            <person name="Bauer D."/>
            <person name="Andreopoulos W."/>
            <person name="Pangilinan J."/>
            <person name="LaButti K."/>
            <person name="Riley R."/>
            <person name="Lipzen A."/>
            <person name="Clum A."/>
            <person name="Drula E."/>
            <person name="Henrissat B."/>
            <person name="Kohler A."/>
            <person name="Grigoriev I.V."/>
            <person name="Martin F.M."/>
            <person name="Hacquard S."/>
        </authorList>
    </citation>
    <scope>NUCLEOTIDE SEQUENCE</scope>
    <source>
        <strain evidence="2">MPI-CAGE-AT-0021</strain>
    </source>
</reference>
<feature type="chain" id="PRO_5040292930" description="Alginate lyase 2 domain-containing protein" evidence="1">
    <location>
        <begin position="16"/>
        <end position="264"/>
    </location>
</feature>
<sequence>MRLPSLLIFLPLASANVLMRYSAADGDDTRELGLLNLQGWDRAQWPSGEAMNSSLYFTTSTDPDGTPAAHVHKDAHFTRSEYHSLKGRTKQNTTYYIGYHVRFDKVDCQTIVWQWKNYDSETVGTDNIPAALVFRKNSGDNKNHTINFAAQPDPDGAIIKNNVVWTKQLTMGKAVRFGIVINTSENGGYIQLYYNGNPATMTDPATGKHTRKLSGNFWPGPTASSDPKFGLYGGKNNKDCDSYIYDVVIGTKLSDIADVAGIDA</sequence>
<proteinExistence type="predicted"/>